<keyword evidence="5" id="KW-0411">Iron-sulfur</keyword>
<dbReference type="PANTHER" id="PTHR43498:SF1">
    <property type="entry name" value="COB--COM HETERODISULFIDE REDUCTASE IRON-SULFUR SUBUNIT A"/>
    <property type="match status" value="1"/>
</dbReference>
<dbReference type="GO" id="GO:0051539">
    <property type="term" value="F:4 iron, 4 sulfur cluster binding"/>
    <property type="evidence" value="ECO:0007669"/>
    <property type="project" value="UniProtKB-KW"/>
</dbReference>
<keyword evidence="7" id="KW-1185">Reference proteome</keyword>
<dbReference type="OrthoDB" id="9759982at2"/>
<evidence type="ECO:0000313" key="6">
    <source>
        <dbReference type="EMBL" id="EOR20321.1"/>
    </source>
</evidence>
<dbReference type="InterPro" id="IPR039650">
    <property type="entry name" value="HdrA-like"/>
</dbReference>
<dbReference type="PATRIC" id="fig|1202534.3.peg.3505"/>
<keyword evidence="3" id="KW-0560">Oxidoreductase</keyword>
<dbReference type="Proteomes" id="UP000013988">
    <property type="component" value="Unassembled WGS sequence"/>
</dbReference>
<protein>
    <recommendedName>
        <fullName evidence="8">FAD dependent oxidoreductase</fullName>
    </recommendedName>
</protein>
<dbReference type="Pfam" id="PF12831">
    <property type="entry name" value="FAD_oxidored"/>
    <property type="match status" value="1"/>
</dbReference>
<name>R9BZD6_9CLOT</name>
<reference evidence="6 7" key="1">
    <citation type="submission" date="2013-03" db="EMBL/GenBank/DDBJ databases">
        <title>Whole genome shotgun sequencing of Clostridium sartagoforme AAU1.</title>
        <authorList>
            <person name="Joshi C.G."/>
            <person name="Duggirala S.M."/>
            <person name="Nathani N.M."/>
            <person name="Bhatt V.D."/>
            <person name="Patel A.K."/>
            <person name="Pandya P.R."/>
            <person name="KaPatel J.A."/>
        </authorList>
    </citation>
    <scope>NUCLEOTIDE SEQUENCE [LARGE SCALE GENOMIC DNA]</scope>
    <source>
        <strain evidence="6 7">AAU1</strain>
    </source>
</reference>
<evidence type="ECO:0000256" key="2">
    <source>
        <dbReference type="ARBA" id="ARBA00022723"/>
    </source>
</evidence>
<evidence type="ECO:0000313" key="7">
    <source>
        <dbReference type="Proteomes" id="UP000013988"/>
    </source>
</evidence>
<dbReference type="Gene3D" id="3.50.50.60">
    <property type="entry name" value="FAD/NAD(P)-binding domain"/>
    <property type="match status" value="1"/>
</dbReference>
<evidence type="ECO:0000256" key="1">
    <source>
        <dbReference type="ARBA" id="ARBA00022485"/>
    </source>
</evidence>
<dbReference type="EMBL" id="ASRV01000207">
    <property type="protein sequence ID" value="EOR20321.1"/>
    <property type="molecule type" value="Genomic_DNA"/>
</dbReference>
<dbReference type="InterPro" id="IPR036188">
    <property type="entry name" value="FAD/NAD-bd_sf"/>
</dbReference>
<evidence type="ECO:0000256" key="3">
    <source>
        <dbReference type="ARBA" id="ARBA00023002"/>
    </source>
</evidence>
<comment type="caution">
    <text evidence="6">The sequence shown here is derived from an EMBL/GenBank/DDBJ whole genome shotgun (WGS) entry which is preliminary data.</text>
</comment>
<dbReference type="SUPFAM" id="SSF51905">
    <property type="entry name" value="FAD/NAD(P)-binding domain"/>
    <property type="match status" value="1"/>
</dbReference>
<accession>R9BZD6</accession>
<sequence length="456" mass="50209">MLNIIEHGKVYDLIVAGGGISGTISALSAARNGAKVLIVEKNGYLGGALTACGVGPMMTFHAGEKQVILGIGEEIVQNLKARGYSPGHVRDTTNYISYLTPFSTEGMKIILDEMITEAKCDVLYHSFIAGVDFENEEVKSIYICNKDGLTSYKAKIFIDATGDADIANYCKVPCKLGRESDSAMQPMTMNMKLYDVDSKELRNYARENSEKFPRLNKDISLLDSAQTLSFIGFDEEFKEGKRKGELSIPREDILFFETSVPGEFIINTTRIIEHSGVDAKSISEAEFIGRKQCEELYNFLVRRIPGFKNAKVVITGPSIGVRGSRQICGKYTLTAEDVLDRKRFENVIAHSAYPIDIHNPKGEGTMSVHAKSFDDYYSIPYDIMVVNEFKNLLVTGRCVSATFEAQAAIRTTPTLTALGQAAGVAAALAVKYGDTRNIDIKELQSLLIKQGSYIEI</sequence>
<dbReference type="RefSeq" id="WP_016208740.1">
    <property type="nucleotide sequence ID" value="NZ_ASRV01000207.1"/>
</dbReference>
<gene>
    <name evidence="6" type="ORF">A500_17585</name>
</gene>
<evidence type="ECO:0000256" key="4">
    <source>
        <dbReference type="ARBA" id="ARBA00023004"/>
    </source>
</evidence>
<keyword evidence="2" id="KW-0479">Metal-binding</keyword>
<organism evidence="6 7">
    <name type="scientific">Clostridium sartagoforme AAU1</name>
    <dbReference type="NCBI Taxonomy" id="1202534"/>
    <lineage>
        <taxon>Bacteria</taxon>
        <taxon>Bacillati</taxon>
        <taxon>Bacillota</taxon>
        <taxon>Clostridia</taxon>
        <taxon>Eubacteriales</taxon>
        <taxon>Clostridiaceae</taxon>
        <taxon>Clostridium</taxon>
    </lineage>
</organism>
<keyword evidence="1" id="KW-0004">4Fe-4S</keyword>
<dbReference type="PANTHER" id="PTHR43498">
    <property type="entry name" value="FERREDOXIN:COB-COM HETERODISULFIDE REDUCTASE SUBUNIT A"/>
    <property type="match status" value="1"/>
</dbReference>
<dbReference type="AlphaFoldDB" id="R9BZD6"/>
<evidence type="ECO:0008006" key="8">
    <source>
        <dbReference type="Google" id="ProtNLM"/>
    </source>
</evidence>
<evidence type="ECO:0000256" key="5">
    <source>
        <dbReference type="ARBA" id="ARBA00023014"/>
    </source>
</evidence>
<dbReference type="GO" id="GO:0016491">
    <property type="term" value="F:oxidoreductase activity"/>
    <property type="evidence" value="ECO:0007669"/>
    <property type="project" value="UniProtKB-KW"/>
</dbReference>
<proteinExistence type="predicted"/>
<dbReference type="GO" id="GO:0046872">
    <property type="term" value="F:metal ion binding"/>
    <property type="evidence" value="ECO:0007669"/>
    <property type="project" value="UniProtKB-KW"/>
</dbReference>
<keyword evidence="4" id="KW-0408">Iron</keyword>